<feature type="transmembrane region" description="Helical" evidence="2">
    <location>
        <begin position="541"/>
        <end position="560"/>
    </location>
</feature>
<evidence type="ECO:0000256" key="2">
    <source>
        <dbReference type="SAM" id="Phobius"/>
    </source>
</evidence>
<reference evidence="3 4" key="1">
    <citation type="submission" date="2019-07" db="EMBL/GenBank/DDBJ databases">
        <title>Genomic Encyclopedia of Archaeal and Bacterial Type Strains, Phase II (KMG-II): from individual species to whole genera.</title>
        <authorList>
            <person name="Goeker M."/>
        </authorList>
    </citation>
    <scope>NUCLEOTIDE SEQUENCE [LARGE SCALE GENOMIC DNA]</scope>
    <source>
        <strain evidence="3 4">DSM 46842</strain>
    </source>
</reference>
<feature type="transmembrane region" description="Helical" evidence="2">
    <location>
        <begin position="419"/>
        <end position="444"/>
    </location>
</feature>
<feature type="transmembrane region" description="Helical" evidence="2">
    <location>
        <begin position="223"/>
        <end position="243"/>
    </location>
</feature>
<feature type="transmembrane region" description="Helical" evidence="2">
    <location>
        <begin position="89"/>
        <end position="112"/>
    </location>
</feature>
<feature type="transmembrane region" description="Helical" evidence="2">
    <location>
        <begin position="118"/>
        <end position="137"/>
    </location>
</feature>
<feature type="transmembrane region" description="Helical" evidence="2">
    <location>
        <begin position="355"/>
        <end position="373"/>
    </location>
</feature>
<keyword evidence="2" id="KW-1133">Transmembrane helix</keyword>
<keyword evidence="2" id="KW-0812">Transmembrane</keyword>
<feature type="compositionally biased region" description="Low complexity" evidence="1">
    <location>
        <begin position="11"/>
        <end position="26"/>
    </location>
</feature>
<feature type="transmembrane region" description="Helical" evidence="2">
    <location>
        <begin position="566"/>
        <end position="588"/>
    </location>
</feature>
<evidence type="ECO:0000313" key="3">
    <source>
        <dbReference type="EMBL" id="TYP87217.1"/>
    </source>
</evidence>
<protein>
    <submittedName>
        <fullName evidence="3">Uncharacterized protein</fullName>
    </submittedName>
</protein>
<feature type="transmembrane region" description="Helical" evidence="2">
    <location>
        <begin position="63"/>
        <end position="82"/>
    </location>
</feature>
<name>A0A5S5CTV4_9ACTN</name>
<feature type="transmembrane region" description="Helical" evidence="2">
    <location>
        <begin position="300"/>
        <end position="320"/>
    </location>
</feature>
<feature type="transmembrane region" description="Helical" evidence="2">
    <location>
        <begin position="516"/>
        <end position="534"/>
    </location>
</feature>
<feature type="transmembrane region" description="Helical" evidence="2">
    <location>
        <begin position="37"/>
        <end position="57"/>
    </location>
</feature>
<feature type="transmembrane region" description="Helical" evidence="2">
    <location>
        <begin position="198"/>
        <end position="216"/>
    </location>
</feature>
<organism evidence="3 4">
    <name type="scientific">Blastococcus xanthinilyticus</name>
    <dbReference type="NCBI Taxonomy" id="1564164"/>
    <lineage>
        <taxon>Bacteria</taxon>
        <taxon>Bacillati</taxon>
        <taxon>Actinomycetota</taxon>
        <taxon>Actinomycetes</taxon>
        <taxon>Geodermatophilales</taxon>
        <taxon>Geodermatophilaceae</taxon>
        <taxon>Blastococcus</taxon>
    </lineage>
</organism>
<dbReference type="Proteomes" id="UP000322499">
    <property type="component" value="Unassembled WGS sequence"/>
</dbReference>
<evidence type="ECO:0000313" key="4">
    <source>
        <dbReference type="Proteomes" id="UP000322499"/>
    </source>
</evidence>
<sequence length="746" mass="78442">MADLGVLEDVPGAAPERPGRPGADPGLRPGRLRAERIPLLATAALAVAVPAVAALDLAVPGRALLALAFVLTVPGVPLVAGLRLPDPLLACSLAGALSIATALLTATAALLTGTWDPVRWAWALALVHLAATAWVLRRGPRTAGPGARAPGRPAARELRIRAVCAAALVAAVGLWWLAAGRVDLDAAGASGLIGVVGWPYLAALVLVAGVAAAQLVRRAPDGVVLAAAALVLALVLFAFANVADGAAGVPTGWRHVGFQRFISANEASFYGLDARASWPAFFAAAAQLVHLAGVADASAFLQLAPFFYNAAALVPLLVVARCVTGSGRIAWLSVFVYLGANWYQQDYFAPQATAFLLYLTVLATLLWSAAAAWRSRAADRPGGPRPERRRLRSLLAPLGRRPPLPAGLDAGRSVALEGVLLLLATAVVVTHQLTPVTLVLTLLVFVVTGYTRFRRLWLVVALLFVGWFSYGASDFWTGHLSAVVGDVGQVGANLDQAVTSRVVGDPTYQFMQQVRLGWSLVHVLLAVTGLGLILRRPDARLIALLAASAGSLVLLQSYGGEVVLRVFVFAAPLLAPLAAIALHRLLTWAPRGLPARRRQWLALAALAVVLTGYGAAGTATRGVNVSFERVSADDVRAARVLWANLREGDTVGLLYPAGAYPGDRYGEWSTVWLREERCELPPEACALTQLPRFVLLGRTQDAALTLVEGSAPGASRELADALLRSGRYEVVYRGADAQLLVLDGPR</sequence>
<dbReference type="RefSeq" id="WP_166533476.1">
    <property type="nucleotide sequence ID" value="NZ_VNHW01000007.1"/>
</dbReference>
<keyword evidence="4" id="KW-1185">Reference proteome</keyword>
<comment type="caution">
    <text evidence="3">The sequence shown here is derived from an EMBL/GenBank/DDBJ whole genome shotgun (WGS) entry which is preliminary data.</text>
</comment>
<feature type="transmembrane region" description="Helical" evidence="2">
    <location>
        <begin position="456"/>
        <end position="473"/>
    </location>
</feature>
<keyword evidence="2" id="KW-0472">Membrane</keyword>
<evidence type="ECO:0000256" key="1">
    <source>
        <dbReference type="SAM" id="MobiDB-lite"/>
    </source>
</evidence>
<gene>
    <name evidence="3" type="ORF">BD833_107157</name>
</gene>
<feature type="transmembrane region" description="Helical" evidence="2">
    <location>
        <begin position="158"/>
        <end position="178"/>
    </location>
</feature>
<dbReference type="EMBL" id="VNHW01000007">
    <property type="protein sequence ID" value="TYP87217.1"/>
    <property type="molecule type" value="Genomic_DNA"/>
</dbReference>
<accession>A0A5S5CTV4</accession>
<proteinExistence type="predicted"/>
<feature type="transmembrane region" description="Helical" evidence="2">
    <location>
        <begin position="600"/>
        <end position="619"/>
    </location>
</feature>
<feature type="region of interest" description="Disordered" evidence="1">
    <location>
        <begin position="1"/>
        <end position="29"/>
    </location>
</feature>
<dbReference type="AlphaFoldDB" id="A0A5S5CTV4"/>